<organism evidence="10 11">
    <name type="scientific">Vairimorpha necatrix</name>
    <dbReference type="NCBI Taxonomy" id="6039"/>
    <lineage>
        <taxon>Eukaryota</taxon>
        <taxon>Fungi</taxon>
        <taxon>Fungi incertae sedis</taxon>
        <taxon>Microsporidia</taxon>
        <taxon>Nosematidae</taxon>
        <taxon>Vairimorpha</taxon>
    </lineage>
</organism>
<dbReference type="GeneID" id="90542258"/>
<keyword evidence="6" id="KW-0007">Acetylation</keyword>
<feature type="domain" description="MYST-type HAT" evidence="9">
    <location>
        <begin position="19"/>
        <end position="279"/>
    </location>
</feature>
<dbReference type="RefSeq" id="XP_065330575.1">
    <property type="nucleotide sequence ID" value="XM_065474503.1"/>
</dbReference>
<name>A0AAX4JEJ3_9MICR</name>
<evidence type="ECO:0000313" key="11">
    <source>
        <dbReference type="Proteomes" id="UP001334084"/>
    </source>
</evidence>
<dbReference type="InterPro" id="IPR050603">
    <property type="entry name" value="MYST_HAT"/>
</dbReference>
<keyword evidence="11" id="KW-1185">Reference proteome</keyword>
<dbReference type="SUPFAM" id="SSF55729">
    <property type="entry name" value="Acyl-CoA N-acyltransferases (Nat)"/>
    <property type="match status" value="1"/>
</dbReference>
<dbReference type="GO" id="GO:0008270">
    <property type="term" value="F:zinc ion binding"/>
    <property type="evidence" value="ECO:0007669"/>
    <property type="project" value="UniProtKB-KW"/>
</dbReference>
<reference evidence="10" key="1">
    <citation type="journal article" date="2024" name="BMC Genomics">
        <title>Functional annotation of a divergent genome using sequence and structure-based similarity.</title>
        <authorList>
            <person name="Svedberg D."/>
            <person name="Winiger R.R."/>
            <person name="Berg A."/>
            <person name="Sharma H."/>
            <person name="Tellgren-Roth C."/>
            <person name="Debrunner-Vossbrinck B.A."/>
            <person name="Vossbrinck C.R."/>
            <person name="Barandun J."/>
        </authorList>
    </citation>
    <scope>NUCLEOTIDE SEQUENCE</scope>
    <source>
        <strain evidence="10">Illinois isolate</strain>
    </source>
</reference>
<keyword evidence="4" id="KW-0479">Metal-binding</keyword>
<dbReference type="PANTHER" id="PTHR10615:SF161">
    <property type="entry name" value="HISTONE ACETYLTRANSFERASE KAT7"/>
    <property type="match status" value="1"/>
</dbReference>
<evidence type="ECO:0000256" key="7">
    <source>
        <dbReference type="PIRSR" id="PIRSR602717-51"/>
    </source>
</evidence>
<dbReference type="InterPro" id="IPR016181">
    <property type="entry name" value="Acyl_CoA_acyltransferase"/>
</dbReference>
<accession>A0AAX4JEJ3</accession>
<dbReference type="PANTHER" id="PTHR10615">
    <property type="entry name" value="HISTONE ACETYLTRANSFERASE"/>
    <property type="match status" value="1"/>
</dbReference>
<evidence type="ECO:0000256" key="6">
    <source>
        <dbReference type="ARBA" id="ARBA00022990"/>
    </source>
</evidence>
<evidence type="ECO:0000259" key="9">
    <source>
        <dbReference type="PROSITE" id="PS51726"/>
    </source>
</evidence>
<dbReference type="GO" id="GO:0005634">
    <property type="term" value="C:nucleus"/>
    <property type="evidence" value="ECO:0007669"/>
    <property type="project" value="UniProtKB-SubCell"/>
</dbReference>
<evidence type="ECO:0000256" key="2">
    <source>
        <dbReference type="ARBA" id="ARBA00013184"/>
    </source>
</evidence>
<dbReference type="EC" id="2.3.1.48" evidence="2 8"/>
<dbReference type="PROSITE" id="PS51726">
    <property type="entry name" value="MYST_HAT"/>
    <property type="match status" value="1"/>
</dbReference>
<evidence type="ECO:0000256" key="8">
    <source>
        <dbReference type="RuleBase" id="RU361211"/>
    </source>
</evidence>
<feature type="active site" description="Proton donor/acceptor" evidence="7">
    <location>
        <position position="198"/>
    </location>
</feature>
<keyword evidence="5" id="KW-0862">Zinc</keyword>
<proteinExistence type="inferred from homology"/>
<evidence type="ECO:0000256" key="5">
    <source>
        <dbReference type="ARBA" id="ARBA00022833"/>
    </source>
</evidence>
<keyword evidence="8" id="KW-0539">Nucleus</keyword>
<gene>
    <name evidence="10" type="ORF">VNE69_08182</name>
</gene>
<dbReference type="GO" id="GO:0004402">
    <property type="term" value="F:histone acetyltransferase activity"/>
    <property type="evidence" value="ECO:0007669"/>
    <property type="project" value="InterPro"/>
</dbReference>
<dbReference type="Pfam" id="PF01853">
    <property type="entry name" value="MOZ_SAS"/>
    <property type="match status" value="1"/>
</dbReference>
<keyword evidence="3" id="KW-0808">Transferase</keyword>
<keyword evidence="4" id="KW-0863">Zinc-finger</keyword>
<dbReference type="Gene3D" id="3.40.630.30">
    <property type="match status" value="1"/>
</dbReference>
<sequence>MEIKQDNKSSMHKKIKINEEVEEILKKIYEEKNIEKKNKIKHVILGDRIFEIKTDQFNKLKTDTKYFCNECLRMYEEKISYDRHRQKCDKKIPGLKLIYEEKQTKIYKIYGYENVPFCQNLCLLGKCFIDHKTLFWDIENYNFYILFDNSNFAGFFSEEKYNANNNLSCVVVLPDCQRKGFGSLLIDLSYFYKKGTCERPLSSDGEKVYYKYWKYKVYKYLEKNNCRNVSISDMANELNMANEDVFLALNLLKCKIDEKITCDENDLGEIRLVKKEYLK</sequence>
<evidence type="ECO:0000256" key="4">
    <source>
        <dbReference type="ARBA" id="ARBA00022771"/>
    </source>
</evidence>
<dbReference type="AlphaFoldDB" id="A0AAX4JEJ3"/>
<comment type="subcellular location">
    <subcellularLocation>
        <location evidence="8">Nucleus</location>
    </subcellularLocation>
</comment>
<dbReference type="KEGG" id="vnx:VNE69_08182"/>
<dbReference type="InterPro" id="IPR036388">
    <property type="entry name" value="WH-like_DNA-bd_sf"/>
</dbReference>
<dbReference type="Proteomes" id="UP001334084">
    <property type="component" value="Chromosome 8"/>
</dbReference>
<evidence type="ECO:0000256" key="1">
    <source>
        <dbReference type="ARBA" id="ARBA00010107"/>
    </source>
</evidence>
<evidence type="ECO:0000256" key="3">
    <source>
        <dbReference type="ARBA" id="ARBA00022679"/>
    </source>
</evidence>
<dbReference type="CDD" id="cd04301">
    <property type="entry name" value="NAT_SF"/>
    <property type="match status" value="1"/>
</dbReference>
<dbReference type="InterPro" id="IPR002717">
    <property type="entry name" value="HAT_MYST-type"/>
</dbReference>
<evidence type="ECO:0000313" key="10">
    <source>
        <dbReference type="EMBL" id="WUR04430.1"/>
    </source>
</evidence>
<dbReference type="GO" id="GO:0003712">
    <property type="term" value="F:transcription coregulator activity"/>
    <property type="evidence" value="ECO:0007669"/>
    <property type="project" value="TreeGrafter"/>
</dbReference>
<dbReference type="GO" id="GO:0000785">
    <property type="term" value="C:chromatin"/>
    <property type="evidence" value="ECO:0007669"/>
    <property type="project" value="TreeGrafter"/>
</dbReference>
<dbReference type="GO" id="GO:0006357">
    <property type="term" value="P:regulation of transcription by RNA polymerase II"/>
    <property type="evidence" value="ECO:0007669"/>
    <property type="project" value="TreeGrafter"/>
</dbReference>
<dbReference type="Gene3D" id="1.10.10.10">
    <property type="entry name" value="Winged helix-like DNA-binding domain superfamily/Winged helix DNA-binding domain"/>
    <property type="match status" value="1"/>
</dbReference>
<comment type="similarity">
    <text evidence="1 8">Belongs to the MYST (SAS/MOZ) family.</text>
</comment>
<dbReference type="GO" id="GO:0003682">
    <property type="term" value="F:chromatin binding"/>
    <property type="evidence" value="ECO:0007669"/>
    <property type="project" value="TreeGrafter"/>
</dbReference>
<comment type="catalytic activity">
    <reaction evidence="8">
        <text>L-lysyl-[protein] + acetyl-CoA = N(6)-acetyl-L-lysyl-[protein] + CoA + H(+)</text>
        <dbReference type="Rhea" id="RHEA:45948"/>
        <dbReference type="Rhea" id="RHEA-COMP:9752"/>
        <dbReference type="Rhea" id="RHEA-COMP:10731"/>
        <dbReference type="ChEBI" id="CHEBI:15378"/>
        <dbReference type="ChEBI" id="CHEBI:29969"/>
        <dbReference type="ChEBI" id="CHEBI:57287"/>
        <dbReference type="ChEBI" id="CHEBI:57288"/>
        <dbReference type="ChEBI" id="CHEBI:61930"/>
        <dbReference type="EC" id="2.3.1.48"/>
    </reaction>
</comment>
<protein>
    <recommendedName>
        <fullName evidence="2 8">Histone acetyltransferase</fullName>
        <ecNumber evidence="2 8">2.3.1.48</ecNumber>
    </recommendedName>
</protein>
<dbReference type="EMBL" id="CP142733">
    <property type="protein sequence ID" value="WUR04430.1"/>
    <property type="molecule type" value="Genomic_DNA"/>
</dbReference>